<evidence type="ECO:0000256" key="8">
    <source>
        <dbReference type="ARBA" id="ARBA00023201"/>
    </source>
</evidence>
<keyword evidence="3 10" id="KW-0812">Transmembrane</keyword>
<evidence type="ECO:0000256" key="1">
    <source>
        <dbReference type="ARBA" id="ARBA00004141"/>
    </source>
</evidence>
<dbReference type="PANTHER" id="PTHR10110:SF126">
    <property type="entry name" value="NA(+)_H(+) EXCHANGER PROTEIN 7"/>
    <property type="match status" value="1"/>
</dbReference>
<dbReference type="GO" id="GO:0015386">
    <property type="term" value="F:potassium:proton antiporter activity"/>
    <property type="evidence" value="ECO:0007669"/>
    <property type="project" value="TreeGrafter"/>
</dbReference>
<evidence type="ECO:0000256" key="7">
    <source>
        <dbReference type="ARBA" id="ARBA00023136"/>
    </source>
</evidence>
<evidence type="ECO:0000256" key="9">
    <source>
        <dbReference type="SAM" id="MobiDB-lite"/>
    </source>
</evidence>
<organism evidence="12 13">
    <name type="scientific">Schistosoma margrebowiei</name>
    <dbReference type="NCBI Taxonomy" id="48269"/>
    <lineage>
        <taxon>Eukaryota</taxon>
        <taxon>Metazoa</taxon>
        <taxon>Spiralia</taxon>
        <taxon>Lophotrochozoa</taxon>
        <taxon>Platyhelminthes</taxon>
        <taxon>Trematoda</taxon>
        <taxon>Digenea</taxon>
        <taxon>Strigeidida</taxon>
        <taxon>Schistosomatoidea</taxon>
        <taxon>Schistosomatidae</taxon>
        <taxon>Schistosoma</taxon>
    </lineage>
</organism>
<keyword evidence="8" id="KW-0739">Sodium transport</keyword>
<feature type="transmembrane region" description="Helical" evidence="10">
    <location>
        <begin position="143"/>
        <end position="167"/>
    </location>
</feature>
<evidence type="ECO:0000259" key="11">
    <source>
        <dbReference type="Pfam" id="PF00999"/>
    </source>
</evidence>
<feature type="transmembrane region" description="Helical" evidence="10">
    <location>
        <begin position="72"/>
        <end position="98"/>
    </location>
</feature>
<dbReference type="Pfam" id="PF00999">
    <property type="entry name" value="Na_H_Exchanger"/>
    <property type="match status" value="1"/>
</dbReference>
<name>A0A183MEE7_9TREM</name>
<feature type="domain" description="Cation/H+ exchanger transmembrane" evidence="11">
    <location>
        <begin position="2"/>
        <end position="168"/>
    </location>
</feature>
<dbReference type="InterPro" id="IPR018422">
    <property type="entry name" value="Cation/H_exchanger_CPA1"/>
</dbReference>
<evidence type="ECO:0000256" key="5">
    <source>
        <dbReference type="ARBA" id="ARBA00023053"/>
    </source>
</evidence>
<feature type="transmembrane region" description="Helical" evidence="10">
    <location>
        <begin position="6"/>
        <end position="25"/>
    </location>
</feature>
<evidence type="ECO:0000256" key="3">
    <source>
        <dbReference type="ARBA" id="ARBA00022692"/>
    </source>
</evidence>
<feature type="transmembrane region" description="Helical" evidence="10">
    <location>
        <begin position="46"/>
        <end position="66"/>
    </location>
</feature>
<dbReference type="EMBL" id="UZAI01016779">
    <property type="protein sequence ID" value="VDP15804.1"/>
    <property type="molecule type" value="Genomic_DNA"/>
</dbReference>
<sequence>MADCVGWSGIISIIGCGLIQAAYAFHNLDKHSITMVRNLTKVVSEMSESVIFLFLGIEVVSIKLVWHTGYILWGLLWCLIARAIVVFLITAIVNYTSLSNTQITFTQQIVLIYGGLRGAVAFSLSVLILPNKLGLNGLYNRELIITTTLFIILFTVGFMGITMKPLVKLLRIRMENKQMLSLFDSLNDSIIDETLAGIECLIGTIGRNAIRDLIQRFNEQYLRKLLQRDKDIYNQKIRLSTLTNDINITPDVKQALRYSRRPSIAPKEKRQLDFDEALLDVMRSPYLTEEDEEIEETYNEEQDDNDDDEVDKLKALIKAEQYKQIYDNDELRLKPKHNDNDQEKEKELAKDEEDINMSKSVKFIIDDNDHLNETIHRL</sequence>
<dbReference type="PANTHER" id="PTHR10110">
    <property type="entry name" value="SODIUM/HYDROGEN EXCHANGER"/>
    <property type="match status" value="1"/>
</dbReference>
<accession>A0A183MEE7</accession>
<dbReference type="InterPro" id="IPR006153">
    <property type="entry name" value="Cation/H_exchanger_TM"/>
</dbReference>
<dbReference type="AlphaFoldDB" id="A0A183MEE7"/>
<keyword evidence="6" id="KW-0406">Ion transport</keyword>
<dbReference type="STRING" id="48269.A0A183MEE7"/>
<evidence type="ECO:0000256" key="10">
    <source>
        <dbReference type="SAM" id="Phobius"/>
    </source>
</evidence>
<proteinExistence type="predicted"/>
<keyword evidence="5" id="KW-0915">Sodium</keyword>
<dbReference type="Proteomes" id="UP000277204">
    <property type="component" value="Unassembled WGS sequence"/>
</dbReference>
<gene>
    <name evidence="12" type="ORF">SMRZ_LOCUS14422</name>
</gene>
<keyword evidence="7 10" id="KW-0472">Membrane</keyword>
<protein>
    <recommendedName>
        <fullName evidence="11">Cation/H+ exchanger transmembrane domain-containing protein</fullName>
    </recommendedName>
</protein>
<feature type="region of interest" description="Disordered" evidence="9">
    <location>
        <begin position="289"/>
        <end position="308"/>
    </location>
</feature>
<evidence type="ECO:0000256" key="4">
    <source>
        <dbReference type="ARBA" id="ARBA00022989"/>
    </source>
</evidence>
<evidence type="ECO:0000313" key="13">
    <source>
        <dbReference type="Proteomes" id="UP000277204"/>
    </source>
</evidence>
<keyword evidence="13" id="KW-1185">Reference proteome</keyword>
<evidence type="ECO:0000256" key="6">
    <source>
        <dbReference type="ARBA" id="ARBA00023065"/>
    </source>
</evidence>
<dbReference type="GO" id="GO:0098719">
    <property type="term" value="P:sodium ion import across plasma membrane"/>
    <property type="evidence" value="ECO:0007669"/>
    <property type="project" value="TreeGrafter"/>
</dbReference>
<feature type="compositionally biased region" description="Basic and acidic residues" evidence="9">
    <location>
        <begin position="329"/>
        <end position="349"/>
    </location>
</feature>
<keyword evidence="4 10" id="KW-1133">Transmembrane helix</keyword>
<dbReference type="GO" id="GO:0005886">
    <property type="term" value="C:plasma membrane"/>
    <property type="evidence" value="ECO:0007669"/>
    <property type="project" value="TreeGrafter"/>
</dbReference>
<dbReference type="GO" id="GO:0051453">
    <property type="term" value="P:regulation of intracellular pH"/>
    <property type="evidence" value="ECO:0007669"/>
    <property type="project" value="TreeGrafter"/>
</dbReference>
<feature type="transmembrane region" description="Helical" evidence="10">
    <location>
        <begin position="110"/>
        <end position="131"/>
    </location>
</feature>
<evidence type="ECO:0000256" key="2">
    <source>
        <dbReference type="ARBA" id="ARBA00022448"/>
    </source>
</evidence>
<keyword evidence="2" id="KW-0813">Transport</keyword>
<reference evidence="12 13" key="1">
    <citation type="submission" date="2018-11" db="EMBL/GenBank/DDBJ databases">
        <authorList>
            <consortium name="Pathogen Informatics"/>
        </authorList>
    </citation>
    <scope>NUCLEOTIDE SEQUENCE [LARGE SCALE GENOMIC DNA]</scope>
    <source>
        <strain evidence="12 13">Zambia</strain>
    </source>
</reference>
<comment type="subcellular location">
    <subcellularLocation>
        <location evidence="1">Membrane</location>
        <topology evidence="1">Multi-pass membrane protein</topology>
    </subcellularLocation>
</comment>
<evidence type="ECO:0000313" key="12">
    <source>
        <dbReference type="EMBL" id="VDP15804.1"/>
    </source>
</evidence>
<dbReference type="GO" id="GO:0015385">
    <property type="term" value="F:sodium:proton antiporter activity"/>
    <property type="evidence" value="ECO:0007669"/>
    <property type="project" value="InterPro"/>
</dbReference>
<feature type="region of interest" description="Disordered" evidence="9">
    <location>
        <begin position="328"/>
        <end position="353"/>
    </location>
</feature>